<dbReference type="PROSITE" id="PS00139">
    <property type="entry name" value="THIOL_PROTEASE_CYS"/>
    <property type="match status" value="1"/>
</dbReference>
<keyword evidence="5" id="KW-0865">Zymogen</keyword>
<feature type="domain" description="Peptidase C1A papain C-terminal" evidence="8">
    <location>
        <begin position="177"/>
        <end position="390"/>
    </location>
</feature>
<evidence type="ECO:0000259" key="8">
    <source>
        <dbReference type="SMART" id="SM00645"/>
    </source>
</evidence>
<dbReference type="Gene3D" id="1.10.287.2250">
    <property type="match status" value="1"/>
</dbReference>
<dbReference type="InterPro" id="IPR038765">
    <property type="entry name" value="Papain-like_cys_pep_sf"/>
</dbReference>
<evidence type="ECO:0000259" key="9">
    <source>
        <dbReference type="SMART" id="SM00848"/>
    </source>
</evidence>
<evidence type="ECO:0000256" key="2">
    <source>
        <dbReference type="ARBA" id="ARBA00022670"/>
    </source>
</evidence>
<dbReference type="SMART" id="SM00645">
    <property type="entry name" value="Pept_C1"/>
    <property type="match status" value="1"/>
</dbReference>
<dbReference type="PROSITE" id="PS00639">
    <property type="entry name" value="THIOL_PROTEASE_HIS"/>
    <property type="match status" value="1"/>
</dbReference>
<accession>A0A7U3NIA5</accession>
<dbReference type="InterPro" id="IPR000668">
    <property type="entry name" value="Peptidase_C1A_C"/>
</dbReference>
<feature type="domain" description="Cathepsin propeptide inhibitor" evidence="9">
    <location>
        <begin position="25"/>
        <end position="85"/>
    </location>
</feature>
<evidence type="ECO:0000256" key="6">
    <source>
        <dbReference type="ARBA" id="ARBA00023157"/>
    </source>
</evidence>
<dbReference type="InterPro" id="IPR013128">
    <property type="entry name" value="Peptidase_C1A"/>
</dbReference>
<dbReference type="FunFam" id="3.90.70.10:FF:000332">
    <property type="entry name" value="Cathepsin L1"/>
    <property type="match status" value="1"/>
</dbReference>
<dbReference type="InterPro" id="IPR039417">
    <property type="entry name" value="Peptidase_C1A_papain-like"/>
</dbReference>
<dbReference type="EMBL" id="MT437755">
    <property type="protein sequence ID" value="QOV03085.1"/>
    <property type="molecule type" value="mRNA"/>
</dbReference>
<dbReference type="Gene3D" id="3.90.70.10">
    <property type="entry name" value="Cysteine proteinases"/>
    <property type="match status" value="1"/>
</dbReference>
<dbReference type="AlphaFoldDB" id="A0A7U3NIA5"/>
<evidence type="ECO:0000256" key="1">
    <source>
        <dbReference type="ARBA" id="ARBA00008455"/>
    </source>
</evidence>
<dbReference type="SUPFAM" id="SSF54001">
    <property type="entry name" value="Cysteine proteinases"/>
    <property type="match status" value="1"/>
</dbReference>
<feature type="chain" id="PRO_5030846216" evidence="7">
    <location>
        <begin position="19"/>
        <end position="391"/>
    </location>
</feature>
<reference evidence="10" key="1">
    <citation type="journal article" date="2020" name="Insect Biochem. Mol. Biol.">
        <title>Cathepsins L and B in Dysdercus peruvianus, Rhodnius prolixus, and Mahanarva fimbriolata. Looking for enzyme adaptations to digestion.</title>
        <authorList>
            <person name="Pimentel A.C."/>
            <person name="Dias R.O."/>
            <person name="Bifano T.D."/>
            <person name="Genta F.A."/>
            <person name="Ferreira C."/>
            <person name="Terra W.R."/>
        </authorList>
    </citation>
    <scope>NUCLEOTIDE SEQUENCE</scope>
</reference>
<dbReference type="GO" id="GO:0004197">
    <property type="term" value="F:cysteine-type endopeptidase activity"/>
    <property type="evidence" value="ECO:0007669"/>
    <property type="project" value="UniProtKB-EC"/>
</dbReference>
<evidence type="ECO:0000313" key="10">
    <source>
        <dbReference type="EMBL" id="QOV03085.1"/>
    </source>
</evidence>
<evidence type="ECO:0000256" key="4">
    <source>
        <dbReference type="ARBA" id="ARBA00022807"/>
    </source>
</evidence>
<dbReference type="PANTHER" id="PTHR12411">
    <property type="entry name" value="CYSTEINE PROTEASE FAMILY C1-RELATED"/>
    <property type="match status" value="1"/>
</dbReference>
<keyword evidence="7" id="KW-0732">Signal</keyword>
<evidence type="ECO:0000256" key="5">
    <source>
        <dbReference type="ARBA" id="ARBA00023145"/>
    </source>
</evidence>
<dbReference type="InterPro" id="IPR013201">
    <property type="entry name" value="Prot_inhib_I29"/>
</dbReference>
<organism evidence="10">
    <name type="scientific">Dysdercus peruvianus</name>
    <dbReference type="NCBI Taxonomy" id="685034"/>
    <lineage>
        <taxon>Eukaryota</taxon>
        <taxon>Metazoa</taxon>
        <taxon>Ecdysozoa</taxon>
        <taxon>Arthropoda</taxon>
        <taxon>Hexapoda</taxon>
        <taxon>Insecta</taxon>
        <taxon>Pterygota</taxon>
        <taxon>Neoptera</taxon>
        <taxon>Paraneoptera</taxon>
        <taxon>Hemiptera</taxon>
        <taxon>Heteroptera</taxon>
        <taxon>Panheteroptera</taxon>
        <taxon>Pentatomomorpha</taxon>
        <taxon>Pyrrhocoroidea</taxon>
        <taxon>Pyrrhocoridae</taxon>
        <taxon>Dysdercus</taxon>
    </lineage>
</organism>
<dbReference type="EC" id="3.4.22.15" evidence="10"/>
<dbReference type="InterPro" id="IPR000169">
    <property type="entry name" value="Pept_cys_AS"/>
</dbReference>
<evidence type="ECO:0000256" key="7">
    <source>
        <dbReference type="SAM" id="SignalP"/>
    </source>
</evidence>
<dbReference type="PRINTS" id="PR00705">
    <property type="entry name" value="PAPAIN"/>
</dbReference>
<proteinExistence type="evidence at transcript level"/>
<feature type="signal peptide" evidence="7">
    <location>
        <begin position="1"/>
        <end position="18"/>
    </location>
</feature>
<keyword evidence="6" id="KW-1015">Disulfide bond</keyword>
<dbReference type="Pfam" id="PF00112">
    <property type="entry name" value="Peptidase_C1"/>
    <property type="match status" value="1"/>
</dbReference>
<dbReference type="SMART" id="SM00848">
    <property type="entry name" value="Inhibitor_I29"/>
    <property type="match status" value="1"/>
</dbReference>
<dbReference type="CDD" id="cd02248">
    <property type="entry name" value="Peptidase_C1A"/>
    <property type="match status" value="1"/>
</dbReference>
<keyword evidence="3 10" id="KW-0378">Hydrolase</keyword>
<evidence type="ECO:0000256" key="3">
    <source>
        <dbReference type="ARBA" id="ARBA00022801"/>
    </source>
</evidence>
<dbReference type="GO" id="GO:0006508">
    <property type="term" value="P:proteolysis"/>
    <property type="evidence" value="ECO:0007669"/>
    <property type="project" value="UniProtKB-KW"/>
</dbReference>
<comment type="similarity">
    <text evidence="1">Belongs to the peptidase C1 family.</text>
</comment>
<name>A0A7U3NIA5_9HEMI</name>
<keyword evidence="4" id="KW-0788">Thiol protease</keyword>
<protein>
    <submittedName>
        <fullName evidence="10">Cathepsin L15</fullName>
        <ecNumber evidence="10">3.4.22.15</ecNumber>
    </submittedName>
</protein>
<dbReference type="Pfam" id="PF08246">
    <property type="entry name" value="Inhibitor_I29"/>
    <property type="match status" value="1"/>
</dbReference>
<sequence length="391" mass="44409">MNVILIFAVFSFAVYCHALSSQEEWNNFKFQFNKNYKDIDEENHRMQIFLENKAVIDRHNAKYKRGLVTFEMGMNQYGDRSQIEFESDLLGIDEADGIRLDALITRAEKPEGSLPHRVSTYYTVRFDAENSTAVPKTDPAPKPLSVFDGFVRLMKMLFRLSMDVVETFKETNEIEDWDESVDWQRRGAVTPAKDQGVCGSCWAFSAAGALESHQFIKTGKLTELSVQNLIDCTTGPDYTNLGCSGGIMDASFKYVFDNSGIAKEIDYPYEKKNGTCRYEDWMSSASCSGYIEFSGGEHLREAIRDRGPVSVVLDARTIEFRFYKSGIYISKRCSDWSTNHAVLAVGYGRKDDDGYWLIKNSWGPAWGENGFSKISNRRSCGINKYGIYPLV</sequence>
<keyword evidence="2" id="KW-0645">Protease</keyword>
<dbReference type="InterPro" id="IPR025660">
    <property type="entry name" value="Pept_his_AS"/>
</dbReference>